<reference evidence="1 2" key="1">
    <citation type="submission" date="2024-10" db="EMBL/GenBank/DDBJ databases">
        <title>The Natural Products Discovery Center: Release of the First 8490 Sequenced Strains for Exploring Actinobacteria Biosynthetic Diversity.</title>
        <authorList>
            <person name="Kalkreuter E."/>
            <person name="Kautsar S.A."/>
            <person name="Yang D."/>
            <person name="Bader C.D."/>
            <person name="Teijaro C.N."/>
            <person name="Fluegel L."/>
            <person name="Davis C.M."/>
            <person name="Simpson J.R."/>
            <person name="Lauterbach L."/>
            <person name="Steele A.D."/>
            <person name="Gui C."/>
            <person name="Meng S."/>
            <person name="Li G."/>
            <person name="Viehrig K."/>
            <person name="Ye F."/>
            <person name="Su P."/>
            <person name="Kiefer A.F."/>
            <person name="Nichols A."/>
            <person name="Cepeda A.J."/>
            <person name="Yan W."/>
            <person name="Fan B."/>
            <person name="Jiang Y."/>
            <person name="Adhikari A."/>
            <person name="Zheng C.-J."/>
            <person name="Schuster L."/>
            <person name="Cowan T.M."/>
            <person name="Smanski M.J."/>
            <person name="Chevrette M.G."/>
            <person name="De Carvalho L.P.S."/>
            <person name="Shen B."/>
        </authorList>
    </citation>
    <scope>NUCLEOTIDE SEQUENCE [LARGE SCALE GENOMIC DNA]</scope>
    <source>
        <strain evidence="1 2">NPDC087045</strain>
    </source>
</reference>
<dbReference type="EMBL" id="JBIUZV010000023">
    <property type="protein sequence ID" value="MFJ3048542.1"/>
    <property type="molecule type" value="Genomic_DNA"/>
</dbReference>
<evidence type="ECO:0000313" key="1">
    <source>
        <dbReference type="EMBL" id="MFJ3048542.1"/>
    </source>
</evidence>
<gene>
    <name evidence="1" type="ORF">ACIPEN_22130</name>
</gene>
<organism evidence="1 2">
    <name type="scientific">Herbaspirillum chlorophenolicum</name>
    <dbReference type="NCBI Taxonomy" id="211589"/>
    <lineage>
        <taxon>Bacteria</taxon>
        <taxon>Pseudomonadati</taxon>
        <taxon>Pseudomonadota</taxon>
        <taxon>Betaproteobacteria</taxon>
        <taxon>Burkholderiales</taxon>
        <taxon>Oxalobacteraceae</taxon>
        <taxon>Herbaspirillum</taxon>
    </lineage>
</organism>
<protein>
    <recommendedName>
        <fullName evidence="3">Phage replication protein</fullName>
    </recommendedName>
</protein>
<keyword evidence="2" id="KW-1185">Reference proteome</keyword>
<proteinExistence type="predicted"/>
<comment type="caution">
    <text evidence="1">The sequence shown here is derived from an EMBL/GenBank/DDBJ whole genome shotgun (WGS) entry which is preliminary data.</text>
</comment>
<name>A0ABW8F5G4_9BURK</name>
<dbReference type="Proteomes" id="UP001617427">
    <property type="component" value="Unassembled WGS sequence"/>
</dbReference>
<accession>A0ABW8F5G4</accession>
<evidence type="ECO:0008006" key="3">
    <source>
        <dbReference type="Google" id="ProtNLM"/>
    </source>
</evidence>
<sequence>MRDYGKVYTAFWTSEDIRSMSEDGRMLALYLMTCPHGNMLGCFRLPNAYAAEDMKWDSERVSKGFNELFEKGFAYRCEKTSWMVIRRYLKWNQFENPNVGKAAAKLFDSLSAPSLVKSLLAKALREFCGFFPTGKLDEFESLAEPFENPFETNAESVTTTSTPTLAQPEPKTHVEQKPLDLSVQTVEIPEADPVETIFAFWQKVMSSPRSALDSNRKRLITNALKSYSAADICKAIRGCSKSPYNMGQNQQKTKYNGLDLILRNAEKIDRFIQLDSNQAVSQDESLEERNARLIREVMAGEGEGSGVIIEMEP</sequence>
<dbReference type="RefSeq" id="WP_402703638.1">
    <property type="nucleotide sequence ID" value="NZ_JBIUZV010000023.1"/>
</dbReference>
<evidence type="ECO:0000313" key="2">
    <source>
        <dbReference type="Proteomes" id="UP001617427"/>
    </source>
</evidence>